<evidence type="ECO:0000256" key="6">
    <source>
        <dbReference type="ARBA" id="ARBA00022989"/>
    </source>
</evidence>
<evidence type="ECO:0000256" key="5">
    <source>
        <dbReference type="ARBA" id="ARBA00022692"/>
    </source>
</evidence>
<keyword evidence="7 9" id="KW-0472">Membrane</keyword>
<keyword evidence="4" id="KW-1003">Cell membrane</keyword>
<evidence type="ECO:0000313" key="11">
    <source>
        <dbReference type="Proteomes" id="UP001160499"/>
    </source>
</evidence>
<dbReference type="Pfam" id="PF03595">
    <property type="entry name" value="SLAC1"/>
    <property type="match status" value="1"/>
</dbReference>
<evidence type="ECO:0000256" key="2">
    <source>
        <dbReference type="ARBA" id="ARBA00008566"/>
    </source>
</evidence>
<feature type="transmembrane region" description="Helical" evidence="9">
    <location>
        <begin position="239"/>
        <end position="258"/>
    </location>
</feature>
<feature type="transmembrane region" description="Helical" evidence="9">
    <location>
        <begin position="265"/>
        <end position="287"/>
    </location>
</feature>
<evidence type="ECO:0000256" key="3">
    <source>
        <dbReference type="ARBA" id="ARBA00022448"/>
    </source>
</evidence>
<dbReference type="PANTHER" id="PTHR31686">
    <property type="match status" value="1"/>
</dbReference>
<dbReference type="CDD" id="cd09320">
    <property type="entry name" value="TDT_like_2"/>
    <property type="match status" value="1"/>
</dbReference>
<keyword evidence="3" id="KW-0813">Transport</keyword>
<proteinExistence type="inferred from homology"/>
<keyword evidence="5 9" id="KW-0812">Transmembrane</keyword>
<evidence type="ECO:0000256" key="7">
    <source>
        <dbReference type="ARBA" id="ARBA00023136"/>
    </source>
</evidence>
<feature type="compositionally biased region" description="Low complexity" evidence="8">
    <location>
        <begin position="76"/>
        <end position="97"/>
    </location>
</feature>
<comment type="caution">
    <text evidence="10">The sequence shown here is derived from an EMBL/GenBank/DDBJ whole genome shotgun (WGS) entry which is preliminary data.</text>
</comment>
<protein>
    <submittedName>
        <fullName evidence="10">C4-dicarboxylate transporter/malic acid transport protein</fullName>
    </submittedName>
</protein>
<gene>
    <name evidence="10" type="ORF">M2283_004301</name>
</gene>
<evidence type="ECO:0000313" key="10">
    <source>
        <dbReference type="EMBL" id="MDH6216983.1"/>
    </source>
</evidence>
<evidence type="ECO:0000256" key="9">
    <source>
        <dbReference type="SAM" id="Phobius"/>
    </source>
</evidence>
<feature type="region of interest" description="Disordered" evidence="8">
    <location>
        <begin position="1"/>
        <end position="53"/>
    </location>
</feature>
<dbReference type="Proteomes" id="UP001160499">
    <property type="component" value="Unassembled WGS sequence"/>
</dbReference>
<organism evidence="10 11">
    <name type="scientific">Streptomyces pseudovenezuelae</name>
    <dbReference type="NCBI Taxonomy" id="67350"/>
    <lineage>
        <taxon>Bacteria</taxon>
        <taxon>Bacillati</taxon>
        <taxon>Actinomycetota</taxon>
        <taxon>Actinomycetes</taxon>
        <taxon>Kitasatosporales</taxon>
        <taxon>Streptomycetaceae</taxon>
        <taxon>Streptomyces</taxon>
        <taxon>Streptomyces aurantiacus group</taxon>
    </lineage>
</organism>
<feature type="region of interest" description="Disordered" evidence="8">
    <location>
        <begin position="139"/>
        <end position="176"/>
    </location>
</feature>
<keyword evidence="6 9" id="KW-1133">Transmembrane helix</keyword>
<feature type="transmembrane region" description="Helical" evidence="9">
    <location>
        <begin position="519"/>
        <end position="538"/>
    </location>
</feature>
<accession>A0ABT6LL17</accession>
<feature type="transmembrane region" description="Helical" evidence="9">
    <location>
        <begin position="374"/>
        <end position="395"/>
    </location>
</feature>
<feature type="transmembrane region" description="Helical" evidence="9">
    <location>
        <begin position="307"/>
        <end position="326"/>
    </location>
</feature>
<feature type="region of interest" description="Disordered" evidence="8">
    <location>
        <begin position="67"/>
        <end position="120"/>
    </location>
</feature>
<feature type="transmembrane region" description="Helical" evidence="9">
    <location>
        <begin position="484"/>
        <end position="507"/>
    </location>
</feature>
<comment type="subcellular location">
    <subcellularLocation>
        <location evidence="1">Cell membrane</location>
        <topology evidence="1">Multi-pass membrane protein</topology>
    </subcellularLocation>
</comment>
<dbReference type="PANTHER" id="PTHR31686:SF1">
    <property type="entry name" value="SULFITE EFFLUX PUMP SSU1"/>
    <property type="match status" value="1"/>
</dbReference>
<evidence type="ECO:0000256" key="1">
    <source>
        <dbReference type="ARBA" id="ARBA00004651"/>
    </source>
</evidence>
<sequence>MTVESRPAGTLTPSTKPRSASPDSNRSATTVEFPASNDTAVSGRCARNASNQPGSKYSAIVMLAATRNRESRRTRNACAPASKAAAASTTRRAQSVTNAPASVSRDPRGERSTSATPNCRSMDRIRLLAAGCVIPISRAAPPRLPSRATASNNSSAPRSGTRCASGPADAGPSSLLPAPALSPMPLLINPAYAPIDTSSLVPPAARRDRGGMVTAAHPLTRATARPPRATAVRHLGPNWYASVMGTAIVATAGSALPLDVPGLRTACAAVWALSLALLLALLAARALHWTHHPDQARAHLLDPAMAPFYGCLAMALLAVGGGAVTVGRDWIGPHNAVVLDAVLFSAGTAIGLASAVAVPYLMAVRQKVDAADASPVWLLPLVAPMVSAALGPLLVPHLPAGQARETLLLACFAMFGVSLLATLMMLPVVFGRLITGGPLPLALTPTLFLVLGPLGQSTTAVGKFADVAPGVVPAPYSEGFEVFAVLYGVPVMGFALLWFGLATAHVVRARRHGMRFAMTWWAFTFPVGTCVTGAEALARHTGLLVYDWLAVGLYVVLVAAWGTAAVHTARGLVSGELLAGPRPAPLAPRSTTARTR</sequence>
<feature type="transmembrane region" description="Helical" evidence="9">
    <location>
        <begin position="338"/>
        <end position="362"/>
    </location>
</feature>
<name>A0ABT6LL17_9ACTN</name>
<dbReference type="InterPro" id="IPR038665">
    <property type="entry name" value="Voltage-dep_anion_channel_sf"/>
</dbReference>
<feature type="compositionally biased region" description="Low complexity" evidence="8">
    <location>
        <begin position="167"/>
        <end position="176"/>
    </location>
</feature>
<feature type="transmembrane region" description="Helical" evidence="9">
    <location>
        <begin position="407"/>
        <end position="430"/>
    </location>
</feature>
<dbReference type="InterPro" id="IPR004695">
    <property type="entry name" value="SLAC1/Mae1/Ssu1/TehA"/>
</dbReference>
<dbReference type="Gene3D" id="1.50.10.150">
    <property type="entry name" value="Voltage-dependent anion channel"/>
    <property type="match status" value="1"/>
</dbReference>
<feature type="compositionally biased region" description="Polar residues" evidence="8">
    <location>
        <begin position="148"/>
        <end position="158"/>
    </location>
</feature>
<feature type="transmembrane region" description="Helical" evidence="9">
    <location>
        <begin position="544"/>
        <end position="566"/>
    </location>
</feature>
<evidence type="ECO:0000256" key="8">
    <source>
        <dbReference type="SAM" id="MobiDB-lite"/>
    </source>
</evidence>
<reference evidence="10 11" key="1">
    <citation type="submission" date="2023-04" db="EMBL/GenBank/DDBJ databases">
        <title>Forest soil microbial communities from Buena Vista Peninsula, Colon Province, Panama.</title>
        <authorList>
            <person name="Bouskill N."/>
        </authorList>
    </citation>
    <scope>NUCLEOTIDE SEQUENCE [LARGE SCALE GENOMIC DNA]</scope>
    <source>
        <strain evidence="10 11">GGS1</strain>
    </source>
</reference>
<evidence type="ECO:0000256" key="4">
    <source>
        <dbReference type="ARBA" id="ARBA00022475"/>
    </source>
</evidence>
<comment type="similarity">
    <text evidence="2">Belongs to the tellurite-resistance/dicarboxylate transporter (TDT) family.</text>
</comment>
<keyword evidence="11" id="KW-1185">Reference proteome</keyword>
<dbReference type="InterPro" id="IPR051629">
    <property type="entry name" value="Sulfite_efflux_TDT"/>
</dbReference>
<feature type="compositionally biased region" description="Polar residues" evidence="8">
    <location>
        <begin position="11"/>
        <end position="40"/>
    </location>
</feature>
<dbReference type="EMBL" id="JARXVH010000006">
    <property type="protein sequence ID" value="MDH6216983.1"/>
    <property type="molecule type" value="Genomic_DNA"/>
</dbReference>